<evidence type="ECO:0000256" key="8">
    <source>
        <dbReference type="ARBA" id="ARBA00022840"/>
    </source>
</evidence>
<evidence type="ECO:0000256" key="4">
    <source>
        <dbReference type="ARBA" id="ARBA00022490"/>
    </source>
</evidence>
<dbReference type="InterPro" id="IPR041677">
    <property type="entry name" value="DNA2/NAM7_AAA_11"/>
</dbReference>
<dbReference type="InterPro" id="IPR049080">
    <property type="entry name" value="MOV-10-like_beta-barrel"/>
</dbReference>
<dbReference type="InterPro" id="IPR041679">
    <property type="entry name" value="DNA2/NAM7-like_C"/>
</dbReference>
<dbReference type="EMBL" id="KN823137">
    <property type="protein sequence ID" value="KIO21489.1"/>
    <property type="molecule type" value="Genomic_DNA"/>
</dbReference>
<dbReference type="GO" id="GO:0005524">
    <property type="term" value="F:ATP binding"/>
    <property type="evidence" value="ECO:0007669"/>
    <property type="project" value="UniProtKB-KW"/>
</dbReference>
<dbReference type="FunFam" id="3.40.50.300:FF:000608">
    <property type="entry name" value="Mov10 RISC complex RNA helicase"/>
    <property type="match status" value="1"/>
</dbReference>
<dbReference type="GO" id="GO:0031047">
    <property type="term" value="P:regulatory ncRNA-mediated gene silencing"/>
    <property type="evidence" value="ECO:0007669"/>
    <property type="project" value="UniProtKB-KW"/>
</dbReference>
<reference evidence="17" key="2">
    <citation type="submission" date="2015-01" db="EMBL/GenBank/DDBJ databases">
        <title>Evolutionary Origins and Diversification of the Mycorrhizal Mutualists.</title>
        <authorList>
            <consortium name="DOE Joint Genome Institute"/>
            <consortium name="Mycorrhizal Genomics Consortium"/>
            <person name="Kohler A."/>
            <person name="Kuo A."/>
            <person name="Nagy L.G."/>
            <person name="Floudas D."/>
            <person name="Copeland A."/>
            <person name="Barry K.W."/>
            <person name="Cichocki N."/>
            <person name="Veneault-Fourrey C."/>
            <person name="LaButti K."/>
            <person name="Lindquist E.A."/>
            <person name="Lipzen A."/>
            <person name="Lundell T."/>
            <person name="Morin E."/>
            <person name="Murat C."/>
            <person name="Riley R."/>
            <person name="Ohm R."/>
            <person name="Sun H."/>
            <person name="Tunlid A."/>
            <person name="Henrissat B."/>
            <person name="Grigoriev I.V."/>
            <person name="Hibbett D.S."/>
            <person name="Martin F."/>
        </authorList>
    </citation>
    <scope>NUCLEOTIDE SEQUENCE [LARGE SCALE GENOMIC DNA]</scope>
    <source>
        <strain evidence="17">MUT 4182</strain>
    </source>
</reference>
<keyword evidence="8" id="KW-0067">ATP-binding</keyword>
<feature type="region of interest" description="Disordered" evidence="12">
    <location>
        <begin position="1"/>
        <end position="55"/>
    </location>
</feature>
<dbReference type="Proteomes" id="UP000054248">
    <property type="component" value="Unassembled WGS sequence"/>
</dbReference>
<keyword evidence="7" id="KW-0347">Helicase</keyword>
<evidence type="ECO:0000256" key="1">
    <source>
        <dbReference type="ARBA" id="ARBA00004331"/>
    </source>
</evidence>
<dbReference type="SUPFAM" id="SSF52540">
    <property type="entry name" value="P-loop containing nucleoside triphosphate hydrolases"/>
    <property type="match status" value="1"/>
</dbReference>
<evidence type="ECO:0000256" key="6">
    <source>
        <dbReference type="ARBA" id="ARBA00022801"/>
    </source>
</evidence>
<evidence type="ECO:0000259" key="13">
    <source>
        <dbReference type="Pfam" id="PF13086"/>
    </source>
</evidence>
<dbReference type="EC" id="3.6.4.13" evidence="3"/>
<sequence>MNLKRRPRHERLPSHLANLARLSTQPPPSTVQQTTSRQSGQQQQPPLPSVVRIPPASPTHRCNICQTRIPLPLWEQHLLDPTHARKIRLALYNQALEDGSRDKFGVNIMPADLDFGVIDLSTLSSWPTRENVFYIRLEEGEARLENIRLTSRLGNLATFRDANFHVRFSAAITLVVGVMYAVKVTFDPKGNRGFYEDRVEFSFEVLSNGTKFAITRQVTATVTVEAHRRQLAPIAPYVRPQRRRRDRRGPVTDGTRPSSYERQKTAWVYRIPDFKVPVELNEMFEHGTVESRVERLERELGSEDVTYAQFWQTLLWAEEYQAHKDMENYDQTGVQFVGRFVEVPGLAERRPSVVIGDSVLVRPTDSATGRWFRGFVHGIQQSNVMLGFHASFVTAPGQRFDVEFELNRLLFQRQHFAMSNPYQKREILFPNNDDILAYRLSAPSQQEMNHRNIYDERVSLNPPQLQAATSIAQLPAGTIPFIIFGPPGTGKTVTVVEAIRQVLAQKPDAKILACAPSNNAADIIADRLRFALSPSELFRLNAPSRVKNLMPSLESYSARYDDGSFRVPAPRVIMQYRAVVVTCGSGSTPDGVGVPKGHFTHIFVDEAGQASEPEVMIPIKMNASERTTVVLAGDPKQLGPIIRSPMARRLGLEDSYLDRLMSMNLYSSLENRGVTYVKLTKNWRSHPAIIDFPNNQFYGGELEACAASSHANICLGWDKLPNPMYPVIFHAIKGQDLRESTSPSWFNIEEASAVRDYVRDLRLDPQLGLEDEQIGVITPYRAQVKKMRTVLHVDFPDVKVGTTEEFQGDERHAIIVSTVRSSLDFVEFDLRHTLGFVANPRRFNVAITRAKAILIIVGDPDVLGLDPLWRQYLNHIHANGGWRGIRIPWDPAEEVPAMSSGENAPRYDEQMRARGEQDLRDLVARISAMGLDALDEVEGLEADADLHWHEDE</sequence>
<evidence type="ECO:0000259" key="14">
    <source>
        <dbReference type="Pfam" id="PF13087"/>
    </source>
</evidence>
<dbReference type="Pfam" id="PF21634">
    <property type="entry name" value="MOV-10_beta-barrel"/>
    <property type="match status" value="1"/>
</dbReference>
<dbReference type="PANTHER" id="PTHR45418:SF1">
    <property type="entry name" value="CANCER_TESTIS ANTIGEN 55"/>
    <property type="match status" value="1"/>
</dbReference>
<feature type="domain" description="DNA2/NAM7 helicase helicase" evidence="13">
    <location>
        <begin position="460"/>
        <end position="530"/>
    </location>
</feature>
<feature type="domain" description="DNA2/NAM7 helicase helicase" evidence="13">
    <location>
        <begin position="598"/>
        <end position="644"/>
    </location>
</feature>
<dbReference type="STRING" id="1051891.A0A0C3QB43"/>
<dbReference type="InterPro" id="IPR026122">
    <property type="entry name" value="MOV-10/SDE3_DEXXQ/H-box"/>
</dbReference>
<dbReference type="PANTHER" id="PTHR45418">
    <property type="entry name" value="CANCER/TESTIS ANTIGEN 55"/>
    <property type="match status" value="1"/>
</dbReference>
<accession>A0A0C3QB43</accession>
<evidence type="ECO:0000313" key="17">
    <source>
        <dbReference type="Proteomes" id="UP000054248"/>
    </source>
</evidence>
<name>A0A0C3QB43_9AGAM</name>
<keyword evidence="10" id="KW-0943">RNA-mediated gene silencing</keyword>
<dbReference type="Gene3D" id="3.40.50.300">
    <property type="entry name" value="P-loop containing nucleotide triphosphate hydrolases"/>
    <property type="match status" value="2"/>
</dbReference>
<comment type="similarity">
    <text evidence="2">Belongs to the DNA2/NAM7 helicase family. SDE3 subfamily.</text>
</comment>
<evidence type="ECO:0000256" key="12">
    <source>
        <dbReference type="SAM" id="MobiDB-lite"/>
    </source>
</evidence>
<evidence type="ECO:0000256" key="3">
    <source>
        <dbReference type="ARBA" id="ARBA00012552"/>
    </source>
</evidence>
<feature type="compositionally biased region" description="Low complexity" evidence="12">
    <location>
        <begin position="30"/>
        <end position="44"/>
    </location>
</feature>
<comment type="catalytic activity">
    <reaction evidence="11">
        <text>ATP + H2O = ADP + phosphate + H(+)</text>
        <dbReference type="Rhea" id="RHEA:13065"/>
        <dbReference type="ChEBI" id="CHEBI:15377"/>
        <dbReference type="ChEBI" id="CHEBI:15378"/>
        <dbReference type="ChEBI" id="CHEBI:30616"/>
        <dbReference type="ChEBI" id="CHEBI:43474"/>
        <dbReference type="ChEBI" id="CHEBI:456216"/>
        <dbReference type="EC" id="3.6.4.13"/>
    </reaction>
</comment>
<dbReference type="CDD" id="cd18808">
    <property type="entry name" value="SF1_C_Upf1"/>
    <property type="match status" value="1"/>
</dbReference>
<dbReference type="GO" id="GO:0016787">
    <property type="term" value="F:hydrolase activity"/>
    <property type="evidence" value="ECO:0007669"/>
    <property type="project" value="UniProtKB-KW"/>
</dbReference>
<evidence type="ECO:0000256" key="2">
    <source>
        <dbReference type="ARBA" id="ARBA00005601"/>
    </source>
</evidence>
<dbReference type="InterPro" id="IPR027417">
    <property type="entry name" value="P-loop_NTPase"/>
</dbReference>
<dbReference type="Pfam" id="PF13086">
    <property type="entry name" value="AAA_11"/>
    <property type="match status" value="2"/>
</dbReference>
<dbReference type="CDD" id="cd18038">
    <property type="entry name" value="DEXXQc_Helz-like"/>
    <property type="match status" value="1"/>
</dbReference>
<dbReference type="OrthoDB" id="6513042at2759"/>
<dbReference type="GO" id="GO:0032574">
    <property type="term" value="F:5'-3' RNA helicase activity"/>
    <property type="evidence" value="ECO:0007669"/>
    <property type="project" value="InterPro"/>
</dbReference>
<comment type="subcellular location">
    <subcellularLocation>
        <location evidence="1">Cytoplasm</location>
        <location evidence="1">Cytoplasmic ribonucleoprotein granule</location>
    </subcellularLocation>
</comment>
<feature type="domain" description="Helicase MOV-10-like beta-barrel" evidence="15">
    <location>
        <begin position="341"/>
        <end position="404"/>
    </location>
</feature>
<keyword evidence="9" id="KW-0694">RNA-binding</keyword>
<evidence type="ECO:0000256" key="11">
    <source>
        <dbReference type="ARBA" id="ARBA00047984"/>
    </source>
</evidence>
<keyword evidence="6" id="KW-0378">Hydrolase</keyword>
<evidence type="ECO:0000256" key="9">
    <source>
        <dbReference type="ARBA" id="ARBA00022884"/>
    </source>
</evidence>
<keyword evidence="17" id="KW-1185">Reference proteome</keyword>
<evidence type="ECO:0000313" key="16">
    <source>
        <dbReference type="EMBL" id="KIO21489.1"/>
    </source>
</evidence>
<proteinExistence type="inferred from homology"/>
<dbReference type="HOGENOM" id="CLU_001666_6_3_1"/>
<dbReference type="GO" id="GO:0036464">
    <property type="term" value="C:cytoplasmic ribonucleoprotein granule"/>
    <property type="evidence" value="ECO:0007669"/>
    <property type="project" value="UniProtKB-SubCell"/>
</dbReference>
<evidence type="ECO:0000256" key="7">
    <source>
        <dbReference type="ARBA" id="ARBA00022806"/>
    </source>
</evidence>
<gene>
    <name evidence="16" type="ORF">M407DRAFT_80331</name>
</gene>
<dbReference type="GO" id="GO:0003723">
    <property type="term" value="F:RNA binding"/>
    <property type="evidence" value="ECO:0007669"/>
    <property type="project" value="UniProtKB-KW"/>
</dbReference>
<reference evidence="16 17" key="1">
    <citation type="submission" date="2014-04" db="EMBL/GenBank/DDBJ databases">
        <authorList>
            <consortium name="DOE Joint Genome Institute"/>
            <person name="Kuo A."/>
            <person name="Girlanda M."/>
            <person name="Perotto S."/>
            <person name="Kohler A."/>
            <person name="Nagy L.G."/>
            <person name="Floudas D."/>
            <person name="Copeland A."/>
            <person name="Barry K.W."/>
            <person name="Cichocki N."/>
            <person name="Veneault-Fourrey C."/>
            <person name="LaButti K."/>
            <person name="Lindquist E.A."/>
            <person name="Lipzen A."/>
            <person name="Lundell T."/>
            <person name="Morin E."/>
            <person name="Murat C."/>
            <person name="Sun H."/>
            <person name="Tunlid A."/>
            <person name="Henrissat B."/>
            <person name="Grigoriev I.V."/>
            <person name="Hibbett D.S."/>
            <person name="Martin F."/>
            <person name="Nordberg H.P."/>
            <person name="Cantor M.N."/>
            <person name="Hua S.X."/>
        </authorList>
    </citation>
    <scope>NUCLEOTIDE SEQUENCE [LARGE SCALE GENOMIC DNA]</scope>
    <source>
        <strain evidence="16 17">MUT 4182</strain>
    </source>
</reference>
<evidence type="ECO:0000256" key="10">
    <source>
        <dbReference type="ARBA" id="ARBA00023158"/>
    </source>
</evidence>
<feature type="region of interest" description="Disordered" evidence="12">
    <location>
        <begin position="239"/>
        <end position="259"/>
    </location>
</feature>
<dbReference type="AlphaFoldDB" id="A0A0C3QB43"/>
<protein>
    <recommendedName>
        <fullName evidence="3">RNA helicase</fullName>
        <ecNumber evidence="3">3.6.4.13</ecNumber>
    </recommendedName>
</protein>
<feature type="domain" description="DNA2/NAM7 helicase-like C-terminal" evidence="14">
    <location>
        <begin position="661"/>
        <end position="860"/>
    </location>
</feature>
<dbReference type="Pfam" id="PF13087">
    <property type="entry name" value="AAA_12"/>
    <property type="match status" value="1"/>
</dbReference>
<evidence type="ECO:0000256" key="5">
    <source>
        <dbReference type="ARBA" id="ARBA00022741"/>
    </source>
</evidence>
<dbReference type="InterPro" id="IPR047187">
    <property type="entry name" value="SF1_C_Upf1"/>
</dbReference>
<keyword evidence="5" id="KW-0547">Nucleotide-binding</keyword>
<organism evidence="16 17">
    <name type="scientific">Tulasnella calospora MUT 4182</name>
    <dbReference type="NCBI Taxonomy" id="1051891"/>
    <lineage>
        <taxon>Eukaryota</taxon>
        <taxon>Fungi</taxon>
        <taxon>Dikarya</taxon>
        <taxon>Basidiomycota</taxon>
        <taxon>Agaricomycotina</taxon>
        <taxon>Agaricomycetes</taxon>
        <taxon>Cantharellales</taxon>
        <taxon>Tulasnellaceae</taxon>
        <taxon>Tulasnella</taxon>
    </lineage>
</organism>
<evidence type="ECO:0000259" key="15">
    <source>
        <dbReference type="Pfam" id="PF21634"/>
    </source>
</evidence>
<keyword evidence="4" id="KW-0963">Cytoplasm</keyword>